<dbReference type="CDD" id="cd13857">
    <property type="entry name" value="CuRO_1_Diphenol_Ox"/>
    <property type="match status" value="1"/>
</dbReference>
<keyword evidence="6" id="KW-0472">Membrane</keyword>
<dbReference type="Gene3D" id="2.60.40.420">
    <property type="entry name" value="Cupredoxins - blue copper proteins"/>
    <property type="match status" value="3"/>
</dbReference>
<dbReference type="CDD" id="cd13886">
    <property type="entry name" value="CuRO_2_MCO_like_1"/>
    <property type="match status" value="1"/>
</dbReference>
<dbReference type="EMBL" id="WWBZ02000040">
    <property type="protein sequence ID" value="KAF4305767.1"/>
    <property type="molecule type" value="Genomic_DNA"/>
</dbReference>
<gene>
    <name evidence="11" type="ORF">GTA08_BOTSDO06240</name>
    <name evidence="10" type="ORF">GTA08_BOTSDO10258</name>
</gene>
<feature type="domain" description="Plastocyanin-like" evidence="8">
    <location>
        <begin position="522"/>
        <end position="644"/>
    </location>
</feature>
<dbReference type="InterPro" id="IPR033138">
    <property type="entry name" value="Cu_oxidase_CS"/>
</dbReference>
<name>A0A8H4N151_9PEZI</name>
<feature type="transmembrane region" description="Helical" evidence="6">
    <location>
        <begin position="71"/>
        <end position="92"/>
    </location>
</feature>
<sequence>MDDKSKELGRYVALSQGESEAGERKPDSLPPQLSGPESGFENDDEQILGLLDESFVARRERRCSPTRRHSVFLEFAILGLVLIVALLGALAWKRDPHHHHPDPVGANTQSSITDRRGKYVLDPDWDFDAAPRLRKYHWTVRDVELRPDGVKRPMIVINGGFPGPMIECNQGDTIRVEVHNEAVNATSFHWHGIYQNGTSFMDGTVGISQCPIASGSSMMYEFALGEESGTYWYHAHMAMQGSDGLFGPLVIHSKDEHQLQQLEYASDQVIMVQDYYHDLTSALMPHYLAPDNENAEPVPDGGLINGMNKRNCELLRRRDCDSSGAELAAFGLEPHKNHRLRIVNTGAFAEFQVKIDEHTFAVTEVDGTSVIPTYYHRLNINPGQRYSIVINTNVTDRDSFWLRAKMIEACFAEQNPNLEAEVRAIIQYTSDNKDTNPQKPSSTDWDDVVDMQCLDMNTTELKPVEKITPPPADTTLYVRSNFEIGNWRLSRGFFNSSSWRPTLSSPSLHRMVNGLQSHNASFLPDPEHLSKINDVGFDVGPELVYQTTGIRTLDILVSNFDDGNHPLHLHGYKYSVLASGHGYPPADLYANLDVSNPLRRDTASIEAFGWMLLRLVADNPGIWAFHCHIGWHTEAGMLMQFATRVDGLASSRIPDAHLELCKASGLECGASPPDSTWFGDFGDFDPGD</sequence>
<dbReference type="AlphaFoldDB" id="A0A8H4N151"/>
<dbReference type="PANTHER" id="PTHR11709">
    <property type="entry name" value="MULTI-COPPER OXIDASE"/>
    <property type="match status" value="1"/>
</dbReference>
<dbReference type="Proteomes" id="UP000572817">
    <property type="component" value="Unassembled WGS sequence"/>
</dbReference>
<evidence type="ECO:0000313" key="12">
    <source>
        <dbReference type="Proteomes" id="UP000572817"/>
    </source>
</evidence>
<evidence type="ECO:0000259" key="7">
    <source>
        <dbReference type="Pfam" id="PF00394"/>
    </source>
</evidence>
<keyword evidence="3" id="KW-0560">Oxidoreductase</keyword>
<organism evidence="10 12">
    <name type="scientific">Botryosphaeria dothidea</name>
    <dbReference type="NCBI Taxonomy" id="55169"/>
    <lineage>
        <taxon>Eukaryota</taxon>
        <taxon>Fungi</taxon>
        <taxon>Dikarya</taxon>
        <taxon>Ascomycota</taxon>
        <taxon>Pezizomycotina</taxon>
        <taxon>Dothideomycetes</taxon>
        <taxon>Dothideomycetes incertae sedis</taxon>
        <taxon>Botryosphaeriales</taxon>
        <taxon>Botryosphaeriaceae</taxon>
        <taxon>Botryosphaeria</taxon>
    </lineage>
</organism>
<dbReference type="FunFam" id="2.60.40.420:FF:000071">
    <property type="entry name" value="Conidial pigment biosynthesis oxidase Abr1/brown 1"/>
    <property type="match status" value="1"/>
</dbReference>
<evidence type="ECO:0000259" key="9">
    <source>
        <dbReference type="Pfam" id="PF07732"/>
    </source>
</evidence>
<evidence type="ECO:0000256" key="2">
    <source>
        <dbReference type="ARBA" id="ARBA00022723"/>
    </source>
</evidence>
<dbReference type="GO" id="GO:0005507">
    <property type="term" value="F:copper ion binding"/>
    <property type="evidence" value="ECO:0007669"/>
    <property type="project" value="InterPro"/>
</dbReference>
<accession>A0A8H4N151</accession>
<dbReference type="InterPro" id="IPR045087">
    <property type="entry name" value="Cu-oxidase_fam"/>
</dbReference>
<evidence type="ECO:0000256" key="6">
    <source>
        <dbReference type="SAM" id="Phobius"/>
    </source>
</evidence>
<dbReference type="Pfam" id="PF00394">
    <property type="entry name" value="Cu-oxidase"/>
    <property type="match status" value="1"/>
</dbReference>
<protein>
    <submittedName>
        <fullName evidence="10">Multicopper oxidase type 1</fullName>
    </submittedName>
</protein>
<dbReference type="CDD" id="cd13910">
    <property type="entry name" value="CuRO_3_MCO_like_4"/>
    <property type="match status" value="1"/>
</dbReference>
<evidence type="ECO:0000259" key="8">
    <source>
        <dbReference type="Pfam" id="PF07731"/>
    </source>
</evidence>
<evidence type="ECO:0000256" key="5">
    <source>
        <dbReference type="SAM" id="MobiDB-lite"/>
    </source>
</evidence>
<dbReference type="InterPro" id="IPR002355">
    <property type="entry name" value="Cu_oxidase_Cu_BS"/>
</dbReference>
<keyword evidence="2" id="KW-0479">Metal-binding</keyword>
<comment type="caution">
    <text evidence="10">The sequence shown here is derived from an EMBL/GenBank/DDBJ whole genome shotgun (WGS) entry which is preliminary data.</text>
</comment>
<dbReference type="OrthoDB" id="2121828at2759"/>
<feature type="region of interest" description="Disordered" evidence="5">
    <location>
        <begin position="1"/>
        <end position="42"/>
    </location>
</feature>
<feature type="domain" description="Plastocyanin-like" evidence="7">
    <location>
        <begin position="268"/>
        <end position="429"/>
    </location>
</feature>
<evidence type="ECO:0000256" key="3">
    <source>
        <dbReference type="ARBA" id="ARBA00023002"/>
    </source>
</evidence>
<evidence type="ECO:0000313" key="10">
    <source>
        <dbReference type="EMBL" id="KAF4302216.1"/>
    </source>
</evidence>
<dbReference type="InterPro" id="IPR008972">
    <property type="entry name" value="Cupredoxin"/>
</dbReference>
<dbReference type="Pfam" id="PF07731">
    <property type="entry name" value="Cu-oxidase_2"/>
    <property type="match status" value="1"/>
</dbReference>
<comment type="similarity">
    <text evidence="1">Belongs to the multicopper oxidase family.</text>
</comment>
<dbReference type="GO" id="GO:0016491">
    <property type="term" value="F:oxidoreductase activity"/>
    <property type="evidence" value="ECO:0007669"/>
    <property type="project" value="UniProtKB-KW"/>
</dbReference>
<dbReference type="EMBL" id="WWBZ02000073">
    <property type="protein sequence ID" value="KAF4302216.1"/>
    <property type="molecule type" value="Genomic_DNA"/>
</dbReference>
<proteinExistence type="inferred from homology"/>
<reference evidence="10 12" key="1">
    <citation type="submission" date="2020-04" db="EMBL/GenBank/DDBJ databases">
        <title>Genome Assembly and Annotation of Botryosphaeria dothidea sdau 11-99, a Latent Pathogen of Apple Fruit Ring Rot in China.</title>
        <authorList>
            <person name="Yu C."/>
            <person name="Diao Y."/>
            <person name="Lu Q."/>
            <person name="Zhao J."/>
            <person name="Cui S."/>
            <person name="Peng C."/>
            <person name="He B."/>
            <person name="Liu H."/>
        </authorList>
    </citation>
    <scope>NUCLEOTIDE SEQUENCE [LARGE SCALE GENOMIC DNA]</scope>
    <source>
        <strain evidence="10">Sdau11-99</strain>
        <strain evidence="12">sdau11-99</strain>
    </source>
</reference>
<keyword evidence="4" id="KW-0186">Copper</keyword>
<evidence type="ECO:0000256" key="1">
    <source>
        <dbReference type="ARBA" id="ARBA00010609"/>
    </source>
</evidence>
<dbReference type="InterPro" id="IPR001117">
    <property type="entry name" value="Cu-oxidase_2nd"/>
</dbReference>
<dbReference type="SUPFAM" id="SSF49503">
    <property type="entry name" value="Cupredoxins"/>
    <property type="match status" value="3"/>
</dbReference>
<keyword evidence="6" id="KW-1133">Transmembrane helix</keyword>
<keyword evidence="6" id="KW-0812">Transmembrane</keyword>
<dbReference type="PROSITE" id="PS00080">
    <property type="entry name" value="MULTICOPPER_OXIDASE2"/>
    <property type="match status" value="1"/>
</dbReference>
<dbReference type="InterPro" id="IPR011706">
    <property type="entry name" value="Cu-oxidase_C"/>
</dbReference>
<dbReference type="Pfam" id="PF07732">
    <property type="entry name" value="Cu-oxidase_3"/>
    <property type="match status" value="1"/>
</dbReference>
<dbReference type="PROSITE" id="PS00079">
    <property type="entry name" value="MULTICOPPER_OXIDASE1"/>
    <property type="match status" value="1"/>
</dbReference>
<evidence type="ECO:0000313" key="11">
    <source>
        <dbReference type="EMBL" id="KAF4305767.1"/>
    </source>
</evidence>
<evidence type="ECO:0000256" key="4">
    <source>
        <dbReference type="ARBA" id="ARBA00023008"/>
    </source>
</evidence>
<dbReference type="PANTHER" id="PTHR11709:SF414">
    <property type="entry name" value="ADR239WP"/>
    <property type="match status" value="1"/>
</dbReference>
<feature type="domain" description="Plastocyanin-like" evidence="9">
    <location>
        <begin position="140"/>
        <end position="255"/>
    </location>
</feature>
<keyword evidence="12" id="KW-1185">Reference proteome</keyword>
<dbReference type="InterPro" id="IPR011707">
    <property type="entry name" value="Cu-oxidase-like_N"/>
</dbReference>